<comment type="caution">
    <text evidence="12">The sequence shown here is derived from an EMBL/GenBank/DDBJ whole genome shotgun (WGS) entry which is preliminary data.</text>
</comment>
<dbReference type="NCBIfam" id="TIGR00150">
    <property type="entry name" value="T6A_YjeE"/>
    <property type="match status" value="1"/>
</dbReference>
<keyword evidence="4" id="KW-0963">Cytoplasm</keyword>
<gene>
    <name evidence="12" type="ORF">DIW15_04205</name>
</gene>
<proteinExistence type="inferred from homology"/>
<evidence type="ECO:0000313" key="12">
    <source>
        <dbReference type="EMBL" id="HCS93893.1"/>
    </source>
</evidence>
<keyword evidence="5" id="KW-0819">tRNA processing</keyword>
<evidence type="ECO:0000256" key="7">
    <source>
        <dbReference type="ARBA" id="ARBA00022741"/>
    </source>
</evidence>
<organism evidence="12 13">
    <name type="scientific">Bavariicoccus seileri</name>
    <dbReference type="NCBI Taxonomy" id="549685"/>
    <lineage>
        <taxon>Bacteria</taxon>
        <taxon>Bacillati</taxon>
        <taxon>Bacillota</taxon>
        <taxon>Bacilli</taxon>
        <taxon>Lactobacillales</taxon>
        <taxon>Enterococcaceae</taxon>
        <taxon>Bavariicoccus</taxon>
    </lineage>
</organism>
<evidence type="ECO:0000256" key="5">
    <source>
        <dbReference type="ARBA" id="ARBA00022694"/>
    </source>
</evidence>
<keyword evidence="12" id="KW-0808">Transferase</keyword>
<dbReference type="AlphaFoldDB" id="A0A3D4S507"/>
<dbReference type="PANTHER" id="PTHR33540:SF2">
    <property type="entry name" value="TRNA THREONYLCARBAMOYLADENOSINE BIOSYNTHESIS PROTEIN TSAE"/>
    <property type="match status" value="1"/>
</dbReference>
<dbReference type="GO" id="GO:0016740">
    <property type="term" value="F:transferase activity"/>
    <property type="evidence" value="ECO:0007669"/>
    <property type="project" value="UniProtKB-KW"/>
</dbReference>
<sequence>MVGQEVNNSNRAVFTVSTEGESIAFGKLVGQAVVPGTVLLLNGDLGAGKTTFTKGIAGGLGIDRVIKSPTYTLIREYPNGRLPLYHMDMYRITEEEAAELGLDDYFNGSGLCVIEWPTQISDLLPADTVTIMIERKPSDPYARRFVLEASGAKSRAVVEAIMKTASHLSDSSKDSSKDSSQDSSQNT</sequence>
<dbReference type="GO" id="GO:0002949">
    <property type="term" value="P:tRNA threonylcarbamoyladenosine modification"/>
    <property type="evidence" value="ECO:0007669"/>
    <property type="project" value="InterPro"/>
</dbReference>
<protein>
    <recommendedName>
        <fullName evidence="3">tRNA threonylcarbamoyladenosine biosynthesis protein TsaE</fullName>
    </recommendedName>
    <alternativeName>
        <fullName evidence="10">t(6)A37 threonylcarbamoyladenosine biosynthesis protein TsaE</fullName>
    </alternativeName>
</protein>
<dbReference type="GO" id="GO:0046872">
    <property type="term" value="F:metal ion binding"/>
    <property type="evidence" value="ECO:0007669"/>
    <property type="project" value="UniProtKB-KW"/>
</dbReference>
<dbReference type="STRING" id="1121105.GCA_000421665_00385"/>
<dbReference type="GO" id="GO:0005737">
    <property type="term" value="C:cytoplasm"/>
    <property type="evidence" value="ECO:0007669"/>
    <property type="project" value="UniProtKB-SubCell"/>
</dbReference>
<dbReference type="SUPFAM" id="SSF52540">
    <property type="entry name" value="P-loop containing nucleoside triphosphate hydrolases"/>
    <property type="match status" value="1"/>
</dbReference>
<dbReference type="InterPro" id="IPR027417">
    <property type="entry name" value="P-loop_NTPase"/>
</dbReference>
<name>A0A3D4S507_9ENTE</name>
<comment type="similarity">
    <text evidence="2">Belongs to the TsaE family.</text>
</comment>
<comment type="subcellular location">
    <subcellularLocation>
        <location evidence="1">Cytoplasm</location>
    </subcellularLocation>
</comment>
<dbReference type="InterPro" id="IPR003442">
    <property type="entry name" value="T6A_TsaE"/>
</dbReference>
<dbReference type="EMBL" id="DQHO01000027">
    <property type="protein sequence ID" value="HCS93893.1"/>
    <property type="molecule type" value="Genomic_DNA"/>
</dbReference>
<accession>A0A3D4S507</accession>
<evidence type="ECO:0000256" key="4">
    <source>
        <dbReference type="ARBA" id="ARBA00022490"/>
    </source>
</evidence>
<dbReference type="GO" id="GO:0005524">
    <property type="term" value="F:ATP binding"/>
    <property type="evidence" value="ECO:0007669"/>
    <property type="project" value="UniProtKB-KW"/>
</dbReference>
<evidence type="ECO:0000313" key="13">
    <source>
        <dbReference type="Proteomes" id="UP000262195"/>
    </source>
</evidence>
<dbReference type="Proteomes" id="UP000262195">
    <property type="component" value="Unassembled WGS sequence"/>
</dbReference>
<evidence type="ECO:0000256" key="6">
    <source>
        <dbReference type="ARBA" id="ARBA00022723"/>
    </source>
</evidence>
<keyword evidence="7" id="KW-0547">Nucleotide-binding</keyword>
<keyword evidence="6" id="KW-0479">Metal-binding</keyword>
<keyword evidence="8" id="KW-0067">ATP-binding</keyword>
<evidence type="ECO:0000256" key="1">
    <source>
        <dbReference type="ARBA" id="ARBA00004496"/>
    </source>
</evidence>
<evidence type="ECO:0000256" key="3">
    <source>
        <dbReference type="ARBA" id="ARBA00019010"/>
    </source>
</evidence>
<dbReference type="PANTHER" id="PTHR33540">
    <property type="entry name" value="TRNA THREONYLCARBAMOYLADENOSINE BIOSYNTHESIS PROTEIN TSAE"/>
    <property type="match status" value="1"/>
</dbReference>
<reference evidence="12 13" key="1">
    <citation type="journal article" date="2018" name="Nat. Biotechnol.">
        <title>A standardized bacterial taxonomy based on genome phylogeny substantially revises the tree of life.</title>
        <authorList>
            <person name="Parks D.H."/>
            <person name="Chuvochina M."/>
            <person name="Waite D.W."/>
            <person name="Rinke C."/>
            <person name="Skarshewski A."/>
            <person name="Chaumeil P.A."/>
            <person name="Hugenholtz P."/>
        </authorList>
    </citation>
    <scope>NUCLEOTIDE SEQUENCE [LARGE SCALE GENOMIC DNA]</scope>
    <source>
        <strain evidence="12">UBA11306</strain>
    </source>
</reference>
<feature type="compositionally biased region" description="Basic and acidic residues" evidence="11">
    <location>
        <begin position="170"/>
        <end position="180"/>
    </location>
</feature>
<evidence type="ECO:0000256" key="11">
    <source>
        <dbReference type="SAM" id="MobiDB-lite"/>
    </source>
</evidence>
<keyword evidence="9" id="KW-0460">Magnesium</keyword>
<feature type="region of interest" description="Disordered" evidence="11">
    <location>
        <begin position="166"/>
        <end position="187"/>
    </location>
</feature>
<dbReference type="Gene3D" id="3.40.50.300">
    <property type="entry name" value="P-loop containing nucleotide triphosphate hydrolases"/>
    <property type="match status" value="1"/>
</dbReference>
<dbReference type="Pfam" id="PF02367">
    <property type="entry name" value="TsaE"/>
    <property type="match status" value="1"/>
</dbReference>
<evidence type="ECO:0000256" key="8">
    <source>
        <dbReference type="ARBA" id="ARBA00022840"/>
    </source>
</evidence>
<evidence type="ECO:0000256" key="2">
    <source>
        <dbReference type="ARBA" id="ARBA00007599"/>
    </source>
</evidence>
<evidence type="ECO:0000256" key="9">
    <source>
        <dbReference type="ARBA" id="ARBA00022842"/>
    </source>
</evidence>
<evidence type="ECO:0000256" key="10">
    <source>
        <dbReference type="ARBA" id="ARBA00032441"/>
    </source>
</evidence>